<dbReference type="RefSeq" id="WP_184247486.1">
    <property type="nucleotide sequence ID" value="NZ_BAAACU010000053.1"/>
</dbReference>
<comment type="caution">
    <text evidence="2">The sequence shown here is derived from an EMBL/GenBank/DDBJ whole genome shotgun (WGS) entry which is preliminary data.</text>
</comment>
<evidence type="ECO:0000256" key="1">
    <source>
        <dbReference type="SAM" id="Phobius"/>
    </source>
</evidence>
<accession>A0A841RG13</accession>
<evidence type="ECO:0000313" key="3">
    <source>
        <dbReference type="Proteomes" id="UP000572212"/>
    </source>
</evidence>
<gene>
    <name evidence="2" type="ORF">GGQ92_001840</name>
</gene>
<organism evidence="2 3">
    <name type="scientific">Gracilibacillus halotolerans</name>
    <dbReference type="NCBI Taxonomy" id="74386"/>
    <lineage>
        <taxon>Bacteria</taxon>
        <taxon>Bacillati</taxon>
        <taxon>Bacillota</taxon>
        <taxon>Bacilli</taxon>
        <taxon>Bacillales</taxon>
        <taxon>Bacillaceae</taxon>
        <taxon>Gracilibacillus</taxon>
    </lineage>
</organism>
<keyword evidence="1" id="KW-1133">Transmembrane helix</keyword>
<feature type="transmembrane region" description="Helical" evidence="1">
    <location>
        <begin position="105"/>
        <end position="125"/>
    </location>
</feature>
<feature type="transmembrane region" description="Helical" evidence="1">
    <location>
        <begin position="7"/>
        <end position="25"/>
    </location>
</feature>
<dbReference type="AlphaFoldDB" id="A0A841RG13"/>
<feature type="transmembrane region" description="Helical" evidence="1">
    <location>
        <begin position="37"/>
        <end position="56"/>
    </location>
</feature>
<keyword evidence="1" id="KW-0472">Membrane</keyword>
<reference evidence="2 3" key="1">
    <citation type="submission" date="2020-08" db="EMBL/GenBank/DDBJ databases">
        <title>Genomic Encyclopedia of Type Strains, Phase IV (KMG-IV): sequencing the most valuable type-strain genomes for metagenomic binning, comparative biology and taxonomic classification.</title>
        <authorList>
            <person name="Goeker M."/>
        </authorList>
    </citation>
    <scope>NUCLEOTIDE SEQUENCE [LARGE SCALE GENOMIC DNA]</scope>
    <source>
        <strain evidence="2 3">DSM 11805</strain>
    </source>
</reference>
<proteinExistence type="predicted"/>
<keyword evidence="1" id="KW-0812">Transmembrane</keyword>
<feature type="transmembrane region" description="Helical" evidence="1">
    <location>
        <begin position="77"/>
        <end position="93"/>
    </location>
</feature>
<evidence type="ECO:0000313" key="2">
    <source>
        <dbReference type="EMBL" id="MBB6513050.1"/>
    </source>
</evidence>
<sequence length="130" mass="14911">MKKLENWVPIIIFIVFVSIAGFSLYKFFRYGEIDGAGILFSFIIVSYFFNYLNWGNHHGGKAEDEKEKSIEAKSTKASYFILMILAGLTLFISEGVSNLSEMENYPLLIVVGLTFITLPITEYVYKRKLK</sequence>
<dbReference type="EMBL" id="JACHON010000007">
    <property type="protein sequence ID" value="MBB6513050.1"/>
    <property type="molecule type" value="Genomic_DNA"/>
</dbReference>
<dbReference type="Proteomes" id="UP000572212">
    <property type="component" value="Unassembled WGS sequence"/>
</dbReference>
<dbReference type="Pfam" id="PF09946">
    <property type="entry name" value="DUF2178"/>
    <property type="match status" value="1"/>
</dbReference>
<protein>
    <submittedName>
        <fullName evidence="2">TRAP-type C4-dicarboxylate transport system permease large subunit</fullName>
    </submittedName>
</protein>
<name>A0A841RG13_9BACI</name>
<keyword evidence="3" id="KW-1185">Reference proteome</keyword>
<dbReference type="InterPro" id="IPR019235">
    <property type="entry name" value="DUF2178_TM"/>
</dbReference>